<evidence type="ECO:0000313" key="4">
    <source>
        <dbReference type="EMBL" id="MBD7962762.1"/>
    </source>
</evidence>
<dbReference type="InterPro" id="IPR015422">
    <property type="entry name" value="PyrdxlP-dep_Trfase_small"/>
</dbReference>
<dbReference type="InterPro" id="IPR015424">
    <property type="entry name" value="PyrdxlP-dep_Trfase"/>
</dbReference>
<dbReference type="Gene3D" id="3.90.1150.10">
    <property type="entry name" value="Aspartate Aminotransferase, domain 1"/>
    <property type="match status" value="1"/>
</dbReference>
<dbReference type="Proteomes" id="UP000603641">
    <property type="component" value="Unassembled WGS sequence"/>
</dbReference>
<sequence>MSVRFSSAKSEYDLIREEWFERINQIAKTSVFVGGQAVNRFEKGYAAYIGTKHALGVGNGTDALFLTLKALGIGPEDEVIVPANTFIATVEAIHHTGARPVLVDCDPQSYLIDMDKMKQARTNKTKAVIPVHLYGQMVDIEAINEWADTFHIHVVEDSAQAAGAKMNQKRAGSLGTAGCFSFYPDKNLGAFGDGGGITTSRDELAEKILLLRNHGSKVRYSHELPGFNSRLDPIQAAALEIKLKYLDEWSAKRRECADLYESYLIGMDVMTPIHQNDESHVFHVYMIRVEEEIRDDVRKQLQKRGILSAVHYPTPIHLTPAFKELGYSKGDFIHSETYTKEAISLPMHNFLEEQDIQRVAHALSDALKSAVRV</sequence>
<dbReference type="SUPFAM" id="SSF53383">
    <property type="entry name" value="PLP-dependent transferases"/>
    <property type="match status" value="1"/>
</dbReference>
<dbReference type="Pfam" id="PF01041">
    <property type="entry name" value="DegT_DnrJ_EryC1"/>
    <property type="match status" value="1"/>
</dbReference>
<keyword evidence="4" id="KW-0032">Aminotransferase</keyword>
<dbReference type="PANTHER" id="PTHR30244">
    <property type="entry name" value="TRANSAMINASE"/>
    <property type="match status" value="1"/>
</dbReference>
<evidence type="ECO:0000256" key="3">
    <source>
        <dbReference type="RuleBase" id="RU004508"/>
    </source>
</evidence>
<comment type="caution">
    <text evidence="4">The sequence shown here is derived from an EMBL/GenBank/DDBJ whole genome shotgun (WGS) entry which is preliminary data.</text>
</comment>
<reference evidence="4 5" key="1">
    <citation type="submission" date="2020-08" db="EMBL/GenBank/DDBJ databases">
        <title>A Genomic Blueprint of the Chicken Gut Microbiome.</title>
        <authorList>
            <person name="Gilroy R."/>
            <person name="Ravi A."/>
            <person name="Getino M."/>
            <person name="Pursley I."/>
            <person name="Horton D.L."/>
            <person name="Alikhan N.-F."/>
            <person name="Baker D."/>
            <person name="Gharbi K."/>
            <person name="Hall N."/>
            <person name="Watson M."/>
            <person name="Adriaenssens E.M."/>
            <person name="Foster-Nyarko E."/>
            <person name="Jarju S."/>
            <person name="Secka A."/>
            <person name="Antonio M."/>
            <person name="Oren A."/>
            <person name="Chaudhuri R."/>
            <person name="La Ragione R.M."/>
            <person name="Hildebrand F."/>
            <person name="Pallen M.J."/>
        </authorList>
    </citation>
    <scope>NUCLEOTIDE SEQUENCE [LARGE SCALE GENOMIC DNA]</scope>
    <source>
        <strain evidence="4 5">Sa2CUA10</strain>
    </source>
</reference>
<dbReference type="RefSeq" id="WP_191752064.1">
    <property type="nucleotide sequence ID" value="NZ_JACSQM010000001.1"/>
</dbReference>
<keyword evidence="1 3" id="KW-0663">Pyridoxal phosphate</keyword>
<evidence type="ECO:0000313" key="5">
    <source>
        <dbReference type="Proteomes" id="UP000603641"/>
    </source>
</evidence>
<organism evidence="4 5">
    <name type="scientific">Fictibacillus norfolkensis</name>
    <dbReference type="NCBI Taxonomy" id="2762233"/>
    <lineage>
        <taxon>Bacteria</taxon>
        <taxon>Bacillati</taxon>
        <taxon>Bacillota</taxon>
        <taxon>Bacilli</taxon>
        <taxon>Bacillales</taxon>
        <taxon>Fictibacillaceae</taxon>
        <taxon>Fictibacillus</taxon>
    </lineage>
</organism>
<dbReference type="GO" id="GO:0008483">
    <property type="term" value="F:transaminase activity"/>
    <property type="evidence" value="ECO:0007669"/>
    <property type="project" value="UniProtKB-KW"/>
</dbReference>
<accession>A0ABR8SH10</accession>
<dbReference type="InterPro" id="IPR015421">
    <property type="entry name" value="PyrdxlP-dep_Trfase_major"/>
</dbReference>
<keyword evidence="4" id="KW-0808">Transferase</keyword>
<dbReference type="InterPro" id="IPR000653">
    <property type="entry name" value="DegT/StrS_aminotransferase"/>
</dbReference>
<keyword evidence="5" id="KW-1185">Reference proteome</keyword>
<evidence type="ECO:0000256" key="1">
    <source>
        <dbReference type="ARBA" id="ARBA00022898"/>
    </source>
</evidence>
<comment type="similarity">
    <text evidence="2 3">Belongs to the DegT/DnrJ/EryC1 family.</text>
</comment>
<evidence type="ECO:0000256" key="2">
    <source>
        <dbReference type="ARBA" id="ARBA00037999"/>
    </source>
</evidence>
<proteinExistence type="inferred from homology"/>
<name>A0ABR8SH10_9BACL</name>
<dbReference type="PIRSF" id="PIRSF000390">
    <property type="entry name" value="PLP_StrS"/>
    <property type="match status" value="1"/>
</dbReference>
<protein>
    <submittedName>
        <fullName evidence="4">DegT/DnrJ/EryC1/StrS family aminotransferase</fullName>
    </submittedName>
</protein>
<gene>
    <name evidence="4" type="ORF">H9648_01760</name>
</gene>
<dbReference type="PANTHER" id="PTHR30244:SF36">
    <property type="entry name" value="3-OXO-GLUCOSE-6-PHOSPHATE:GLUTAMATE AMINOTRANSFERASE"/>
    <property type="match status" value="1"/>
</dbReference>
<dbReference type="Gene3D" id="3.40.640.10">
    <property type="entry name" value="Type I PLP-dependent aspartate aminotransferase-like (Major domain)"/>
    <property type="match status" value="1"/>
</dbReference>
<dbReference type="CDD" id="cd00616">
    <property type="entry name" value="AHBA_syn"/>
    <property type="match status" value="1"/>
</dbReference>
<dbReference type="EMBL" id="JACSQM010000001">
    <property type="protein sequence ID" value="MBD7962762.1"/>
    <property type="molecule type" value="Genomic_DNA"/>
</dbReference>